<keyword evidence="2" id="KW-1185">Reference proteome</keyword>
<reference evidence="1" key="1">
    <citation type="submission" date="2021-07" db="EMBL/GenBank/DDBJ databases">
        <title>Zhongshania sp. CAU 1632 isolated from seawater.</title>
        <authorList>
            <person name="Kim W."/>
        </authorList>
    </citation>
    <scope>NUCLEOTIDE SEQUENCE</scope>
    <source>
        <strain evidence="1">CAU 1632</strain>
    </source>
</reference>
<protein>
    <submittedName>
        <fullName evidence="1">Cellulose biosynthesis protein BcsE</fullName>
    </submittedName>
</protein>
<sequence length="535" mass="59287">MLDTDTESTSRSLGIADIPSYGSEMTVGSVYLCLSAGKKHLSALVSSICKRNDSPDFIGLCTPDELFRGLNSDASQLLDQCLQKQCKRVHFWHDPEEITSGSVGSLLRDLKKLAPTKPRLYIIFVKATSFPGKQQKKLNKVLGKWQAWARQYQHTVLFLCHGSEKTIETAALHANNLLSGLSSVYALDTHHYRYFIHHWNSDAKVIADQEFLLTTNSEANLKAIDIPREHTADSGAAFNTGSAHSEIVTTTSVASEISSELDIGTVVASNNLIMNSFDELHSATVILACSSPTEVVELATMTYQLRSKYRQNIKILIRENVQCLRYADEQFLLKAGATQIIPYIITSTRLVSLIDAIRNINVVRQLPPTLYGLLESRQTSNYRGYADSFVFASSVTKTMDSQRYSGVEHILVRFEPLRGISLEQSLNLCSIKRDGDLITVCRGFIYIFLHACRLNDVAVALRNSLVLPVQDAFGSQSIIHDPDDIAAELELIDLSTDGIPMDIGQKLLASNPEKSQTNKTKDLIAVPLATPYVIE</sequence>
<dbReference type="InterPro" id="IPR017745">
    <property type="entry name" value="BcsE"/>
</dbReference>
<proteinExistence type="predicted"/>
<accession>A0ABS6VUI7</accession>
<dbReference type="Pfam" id="PF10995">
    <property type="entry name" value="CBP_BcsE"/>
    <property type="match status" value="1"/>
</dbReference>
<name>A0ABS6VUI7_9GAMM</name>
<dbReference type="Proteomes" id="UP001166291">
    <property type="component" value="Unassembled WGS sequence"/>
</dbReference>
<dbReference type="RefSeq" id="WP_219044226.1">
    <property type="nucleotide sequence ID" value="NZ_JAHWDQ010000003.1"/>
</dbReference>
<evidence type="ECO:0000313" key="2">
    <source>
        <dbReference type="Proteomes" id="UP001166291"/>
    </source>
</evidence>
<gene>
    <name evidence="1" type="ORF">KXJ70_12805</name>
</gene>
<evidence type="ECO:0000313" key="1">
    <source>
        <dbReference type="EMBL" id="MBW2941669.1"/>
    </source>
</evidence>
<organism evidence="1 2">
    <name type="scientific">Zhongshania aquimaris</name>
    <dbReference type="NCBI Taxonomy" id="2857107"/>
    <lineage>
        <taxon>Bacteria</taxon>
        <taxon>Pseudomonadati</taxon>
        <taxon>Pseudomonadota</taxon>
        <taxon>Gammaproteobacteria</taxon>
        <taxon>Cellvibrionales</taxon>
        <taxon>Spongiibacteraceae</taxon>
        <taxon>Zhongshania</taxon>
    </lineage>
</organism>
<comment type="caution">
    <text evidence="1">The sequence shown here is derived from an EMBL/GenBank/DDBJ whole genome shotgun (WGS) entry which is preliminary data.</text>
</comment>
<dbReference type="EMBL" id="JAHWDQ010000003">
    <property type="protein sequence ID" value="MBW2941669.1"/>
    <property type="molecule type" value="Genomic_DNA"/>
</dbReference>